<feature type="domain" description="RNase III" evidence="1">
    <location>
        <begin position="2"/>
        <end position="129"/>
    </location>
</feature>
<accession>A0A6A5V0L0</accession>
<evidence type="ECO:0000313" key="3">
    <source>
        <dbReference type="Proteomes" id="UP000800036"/>
    </source>
</evidence>
<gene>
    <name evidence="2" type="ORF">BU23DRAFT_408149</name>
</gene>
<dbReference type="CDD" id="cd00593">
    <property type="entry name" value="RIBOc"/>
    <property type="match status" value="1"/>
</dbReference>
<dbReference type="OrthoDB" id="67027at2759"/>
<dbReference type="InterPro" id="IPR000999">
    <property type="entry name" value="RNase_III_dom"/>
</dbReference>
<keyword evidence="3" id="KW-1185">Reference proteome</keyword>
<dbReference type="Proteomes" id="UP000800036">
    <property type="component" value="Unassembled WGS sequence"/>
</dbReference>
<dbReference type="GO" id="GO:0004525">
    <property type="term" value="F:ribonuclease III activity"/>
    <property type="evidence" value="ECO:0007669"/>
    <property type="project" value="InterPro"/>
</dbReference>
<dbReference type="EMBL" id="ML976718">
    <property type="protein sequence ID" value="KAF1968646.1"/>
    <property type="molecule type" value="Genomic_DNA"/>
</dbReference>
<dbReference type="GO" id="GO:0006396">
    <property type="term" value="P:RNA processing"/>
    <property type="evidence" value="ECO:0007669"/>
    <property type="project" value="InterPro"/>
</dbReference>
<sequence length="145" mass="16394">RVVRVEDIIGYKFKNKMIGLQALKTSHDTQPLYWQGIIMPVEKNRRLALVGDRALGLTLCELWWNTKLDNGRYARLSTVLESRKAMEKRALALGLDYPILISDSKRVAVFEDIAETFEAIIGAVYIDSGKDLATVRTAVERLGLE</sequence>
<proteinExistence type="predicted"/>
<dbReference type="SUPFAM" id="SSF69065">
    <property type="entry name" value="RNase III domain-like"/>
    <property type="match status" value="1"/>
</dbReference>
<feature type="non-terminal residue" evidence="2">
    <location>
        <position position="145"/>
    </location>
</feature>
<reference evidence="2" key="1">
    <citation type="journal article" date="2020" name="Stud. Mycol.">
        <title>101 Dothideomycetes genomes: a test case for predicting lifestyles and emergence of pathogens.</title>
        <authorList>
            <person name="Haridas S."/>
            <person name="Albert R."/>
            <person name="Binder M."/>
            <person name="Bloem J."/>
            <person name="Labutti K."/>
            <person name="Salamov A."/>
            <person name="Andreopoulos B."/>
            <person name="Baker S."/>
            <person name="Barry K."/>
            <person name="Bills G."/>
            <person name="Bluhm B."/>
            <person name="Cannon C."/>
            <person name="Castanera R."/>
            <person name="Culley D."/>
            <person name="Daum C."/>
            <person name="Ezra D."/>
            <person name="Gonzalez J."/>
            <person name="Henrissat B."/>
            <person name="Kuo A."/>
            <person name="Liang C."/>
            <person name="Lipzen A."/>
            <person name="Lutzoni F."/>
            <person name="Magnuson J."/>
            <person name="Mondo S."/>
            <person name="Nolan M."/>
            <person name="Ohm R."/>
            <person name="Pangilinan J."/>
            <person name="Park H.-J."/>
            <person name="Ramirez L."/>
            <person name="Alfaro M."/>
            <person name="Sun H."/>
            <person name="Tritt A."/>
            <person name="Yoshinaga Y."/>
            <person name="Zwiers L.-H."/>
            <person name="Turgeon B."/>
            <person name="Goodwin S."/>
            <person name="Spatafora J."/>
            <person name="Crous P."/>
            <person name="Grigoriev I."/>
        </authorList>
    </citation>
    <scope>NUCLEOTIDE SEQUENCE</scope>
    <source>
        <strain evidence="2">CBS 107.79</strain>
    </source>
</reference>
<dbReference type="AlphaFoldDB" id="A0A6A5V0L0"/>
<protein>
    <submittedName>
        <fullName evidence="2">Ribonuclease III</fullName>
    </submittedName>
</protein>
<organism evidence="2 3">
    <name type="scientific">Bimuria novae-zelandiae CBS 107.79</name>
    <dbReference type="NCBI Taxonomy" id="1447943"/>
    <lineage>
        <taxon>Eukaryota</taxon>
        <taxon>Fungi</taxon>
        <taxon>Dikarya</taxon>
        <taxon>Ascomycota</taxon>
        <taxon>Pezizomycotina</taxon>
        <taxon>Dothideomycetes</taxon>
        <taxon>Pleosporomycetidae</taxon>
        <taxon>Pleosporales</taxon>
        <taxon>Massarineae</taxon>
        <taxon>Didymosphaeriaceae</taxon>
        <taxon>Bimuria</taxon>
    </lineage>
</organism>
<evidence type="ECO:0000259" key="1">
    <source>
        <dbReference type="PROSITE" id="PS50142"/>
    </source>
</evidence>
<dbReference type="InterPro" id="IPR036389">
    <property type="entry name" value="RNase_III_sf"/>
</dbReference>
<dbReference type="Gene3D" id="1.10.1520.10">
    <property type="entry name" value="Ribonuclease III domain"/>
    <property type="match status" value="1"/>
</dbReference>
<feature type="non-terminal residue" evidence="2">
    <location>
        <position position="1"/>
    </location>
</feature>
<dbReference type="Pfam" id="PF00636">
    <property type="entry name" value="Ribonuclease_3"/>
    <property type="match status" value="1"/>
</dbReference>
<evidence type="ECO:0000313" key="2">
    <source>
        <dbReference type="EMBL" id="KAF1968646.1"/>
    </source>
</evidence>
<dbReference type="PROSITE" id="PS50142">
    <property type="entry name" value="RNASE_3_2"/>
    <property type="match status" value="1"/>
</dbReference>
<name>A0A6A5V0L0_9PLEO</name>